<evidence type="ECO:0000313" key="1">
    <source>
        <dbReference type="EMBL" id="MDO7874603.1"/>
    </source>
</evidence>
<comment type="caution">
    <text evidence="1">The sequence shown here is derived from an EMBL/GenBank/DDBJ whole genome shotgun (WGS) entry which is preliminary data.</text>
</comment>
<gene>
    <name evidence="1" type="ORF">Q5H93_07655</name>
</gene>
<name>A0ABT9BDJ5_9BACT</name>
<evidence type="ECO:0000313" key="2">
    <source>
        <dbReference type="Proteomes" id="UP001176429"/>
    </source>
</evidence>
<dbReference type="EMBL" id="JAUQSY010000004">
    <property type="protein sequence ID" value="MDO7874603.1"/>
    <property type="molecule type" value="Genomic_DNA"/>
</dbReference>
<organism evidence="1 2">
    <name type="scientific">Hymenobacter aranciens</name>
    <dbReference type="NCBI Taxonomy" id="3063996"/>
    <lineage>
        <taxon>Bacteria</taxon>
        <taxon>Pseudomonadati</taxon>
        <taxon>Bacteroidota</taxon>
        <taxon>Cytophagia</taxon>
        <taxon>Cytophagales</taxon>
        <taxon>Hymenobacteraceae</taxon>
        <taxon>Hymenobacter</taxon>
    </lineage>
</organism>
<reference evidence="1" key="1">
    <citation type="submission" date="2023-07" db="EMBL/GenBank/DDBJ databases">
        <authorList>
            <person name="Kim M.K."/>
        </authorList>
    </citation>
    <scope>NUCLEOTIDE SEQUENCE</scope>
    <source>
        <strain evidence="1">ASUV-10-1</strain>
    </source>
</reference>
<dbReference type="Proteomes" id="UP001176429">
    <property type="component" value="Unassembled WGS sequence"/>
</dbReference>
<dbReference type="RefSeq" id="WP_305005916.1">
    <property type="nucleotide sequence ID" value="NZ_JAUQSY010000004.1"/>
</dbReference>
<protein>
    <submittedName>
        <fullName evidence="1">Uncharacterized protein</fullName>
    </submittedName>
</protein>
<proteinExistence type="predicted"/>
<sequence length="462" mass="54854">MVKALYGRASTENTRALQRLQARVQSKLLNQLYFLDNSDPRYVVSRRYEMECLDILHKGRILYAEGEYALSERLLQKAMRLAKQGEFTQYTVQSARLLRTLYSEKTLRPRYRAMSKQLAKWQQLLSLEDEAERIYAEMQLEMALTVNTRRNVLPTMPAQLSQLETLHRKAKTFNTFNVLYKARLSYEELRGNFREIIHITALAAKRLREDGLNVRRFDKRFNHYMSVFAHLRGQQAQAGLKLAETYAREFHPSSSNWFYFYEIYFLLALHAEQYARAQQILLTTRKNPTFMKQRAAALQRWDLYRAYAEFVLPPLRVSVVRRREITQWSLTLPEYNRDKRGHNVAILILQLLHFLRERDLDEVMVRMERLRKYQQRHLREESNLRNRLFIRLLYVLVEKNFDPAISEERGKKLLQQIKETPPPGNAFAEVEIVPYDQMWKLILNILRAGTPVSKFPAEEPAS</sequence>
<keyword evidence="2" id="KW-1185">Reference proteome</keyword>
<accession>A0ABT9BDJ5</accession>